<evidence type="ECO:0000256" key="6">
    <source>
        <dbReference type="ARBA" id="ARBA00022927"/>
    </source>
</evidence>
<keyword evidence="8 9" id="KW-0472">Membrane</keyword>
<proteinExistence type="inferred from homology"/>
<feature type="transmembrane region" description="Helical" evidence="9">
    <location>
        <begin position="60"/>
        <end position="80"/>
    </location>
</feature>
<feature type="transmembrane region" description="Helical" evidence="9">
    <location>
        <begin position="432"/>
        <end position="452"/>
    </location>
</feature>
<sequence length="765" mass="85940">MAEKQDLEYEKDIYALGKAYAGDTLELSEEADAENSKIEAVRLVVPVTDDPSLQVITFRFWVLSFFFAIIGSVIYQFYYYRVATGAFSIYFVNLASYALGTGMARILPTNKLTIGGYSMSLNPGPFNIKEHALIGIAVSTAAASAYAIDILSATDLFLNHRIGAFGSIVLIITTQCLGYGMAGSLRKYLVYPAEMVWWSNLVQVVFYNAMHNTDEFKTKKMIRGWSYMKYFWVFCGGMFIYQFIPQFLAPVFYFFSLFCWIKPYDMNMWGIFSTYYGGGTLGLSFDWTSIGGMTMWLPLAAQMCSYGGVILGYWIILPIMWVKNTWEIKKYVYPLTPSLFYTNGSTFHVQQYLNPDYSLNEELYQAAGDTATMTPMYALGFFYSFIALTACVTHIICFHGAEIMKSWNMAVGSKEQDIHQKMMAVYPEVPQTWYAGFYIVMLALSIMVCEVYDLQLPWWGVIVAGALGWILALPLGAMNAITGFGPGLNVITEFVCGYMLPGKPIANMAFKCYGYMAMAQCFGLLQDLKLGMYMKIPPRSMFVAQFWGTVVGGIFNYITMIAIINTEREILTSPQGDPAGLWTGGNPKVYWGSAQIFGALGPQRMFNSDGYYGWMYWGFLIGALLPIILWALSKKWPSVSWDKFNVTIIAGGMGAYPNGYITGVTGSVIVALIWQFWLYRYHKNWWSKYTFILSAALDTGAAFTGLFLFIFFSGGVSEKLIVNPPSWWGNYIAFDPNFNATANGGYMAIDRCGTTGLWESGNPYQ</sequence>
<feature type="transmembrane region" description="Helical" evidence="9">
    <location>
        <begin position="163"/>
        <end position="182"/>
    </location>
</feature>
<feature type="transmembrane region" description="Helical" evidence="9">
    <location>
        <begin position="546"/>
        <end position="564"/>
    </location>
</feature>
<evidence type="ECO:0000256" key="1">
    <source>
        <dbReference type="ARBA" id="ARBA00004141"/>
    </source>
</evidence>
<dbReference type="PANTHER" id="PTHR22601">
    <property type="entry name" value="ISP4 LIKE PROTEIN"/>
    <property type="match status" value="1"/>
</dbReference>
<keyword evidence="3" id="KW-0813">Transport</keyword>
<protein>
    <submittedName>
        <fullName evidence="10">Uncharacterized protein</fullName>
    </submittedName>
</protein>
<feature type="transmembrane region" description="Helical" evidence="9">
    <location>
        <begin position="87"/>
        <end position="107"/>
    </location>
</feature>
<feature type="transmembrane region" description="Helical" evidence="9">
    <location>
        <begin position="614"/>
        <end position="632"/>
    </location>
</feature>
<feature type="transmembrane region" description="Helical" evidence="9">
    <location>
        <begin position="132"/>
        <end position="151"/>
    </location>
</feature>
<feature type="transmembrane region" description="Helical" evidence="9">
    <location>
        <begin position="230"/>
        <end position="255"/>
    </location>
</feature>
<comment type="caution">
    <text evidence="10">The sequence shown here is derived from an EMBL/GenBank/DDBJ whole genome shotgun (WGS) entry which is preliminary data.</text>
</comment>
<keyword evidence="4 9" id="KW-0812">Transmembrane</keyword>
<dbReference type="Pfam" id="PF03169">
    <property type="entry name" value="OPT"/>
    <property type="match status" value="1"/>
</dbReference>
<dbReference type="AlphaFoldDB" id="A0AAD4D6F0"/>
<organism evidence="10 11">
    <name type="scientific">Linnemannia exigua</name>
    <dbReference type="NCBI Taxonomy" id="604196"/>
    <lineage>
        <taxon>Eukaryota</taxon>
        <taxon>Fungi</taxon>
        <taxon>Fungi incertae sedis</taxon>
        <taxon>Mucoromycota</taxon>
        <taxon>Mortierellomycotina</taxon>
        <taxon>Mortierellomycetes</taxon>
        <taxon>Mortierellales</taxon>
        <taxon>Mortierellaceae</taxon>
        <taxon>Linnemannia</taxon>
    </lineage>
</organism>
<evidence type="ECO:0000256" key="2">
    <source>
        <dbReference type="ARBA" id="ARBA00008807"/>
    </source>
</evidence>
<dbReference type="Proteomes" id="UP001194580">
    <property type="component" value="Unassembled WGS sequence"/>
</dbReference>
<dbReference type="GO" id="GO:0015031">
    <property type="term" value="P:protein transport"/>
    <property type="evidence" value="ECO:0007669"/>
    <property type="project" value="UniProtKB-KW"/>
</dbReference>
<dbReference type="NCBIfam" id="TIGR00727">
    <property type="entry name" value="ISP4_OPT"/>
    <property type="match status" value="1"/>
</dbReference>
<dbReference type="GO" id="GO:0035673">
    <property type="term" value="F:oligopeptide transmembrane transporter activity"/>
    <property type="evidence" value="ECO:0007669"/>
    <property type="project" value="InterPro"/>
</dbReference>
<feature type="transmembrane region" description="Helical" evidence="9">
    <location>
        <begin position="689"/>
        <end position="712"/>
    </location>
</feature>
<keyword evidence="5" id="KW-0571">Peptide transport</keyword>
<feature type="transmembrane region" description="Helical" evidence="9">
    <location>
        <begin position="299"/>
        <end position="322"/>
    </location>
</feature>
<gene>
    <name evidence="10" type="ORF">BGZ95_001789</name>
</gene>
<dbReference type="InterPro" id="IPR004813">
    <property type="entry name" value="OPT"/>
</dbReference>
<keyword evidence="11" id="KW-1185">Reference proteome</keyword>
<dbReference type="GO" id="GO:0016020">
    <property type="term" value="C:membrane"/>
    <property type="evidence" value="ECO:0007669"/>
    <property type="project" value="UniProtKB-SubCell"/>
</dbReference>
<feature type="transmembrane region" description="Helical" evidence="9">
    <location>
        <begin position="381"/>
        <end position="401"/>
    </location>
</feature>
<comment type="subcellular location">
    <subcellularLocation>
        <location evidence="1">Membrane</location>
        <topology evidence="1">Multi-pass membrane protein</topology>
    </subcellularLocation>
</comment>
<evidence type="ECO:0000256" key="3">
    <source>
        <dbReference type="ARBA" id="ARBA00022448"/>
    </source>
</evidence>
<feature type="transmembrane region" description="Helical" evidence="9">
    <location>
        <begin position="459"/>
        <end position="485"/>
    </location>
</feature>
<feature type="transmembrane region" description="Helical" evidence="9">
    <location>
        <begin position="644"/>
        <end position="677"/>
    </location>
</feature>
<dbReference type="NCBIfam" id="TIGR00728">
    <property type="entry name" value="OPT_sfam"/>
    <property type="match status" value="1"/>
</dbReference>
<name>A0AAD4D6F0_9FUNG</name>
<evidence type="ECO:0000313" key="10">
    <source>
        <dbReference type="EMBL" id="KAG0270141.1"/>
    </source>
</evidence>
<comment type="similarity">
    <text evidence="2">Belongs to the oligopeptide OPT transporter family.</text>
</comment>
<reference evidence="10" key="1">
    <citation type="journal article" date="2020" name="Fungal Divers.">
        <title>Resolving the Mortierellaceae phylogeny through synthesis of multi-gene phylogenetics and phylogenomics.</title>
        <authorList>
            <person name="Vandepol N."/>
            <person name="Liber J."/>
            <person name="Desiro A."/>
            <person name="Na H."/>
            <person name="Kennedy M."/>
            <person name="Barry K."/>
            <person name="Grigoriev I.V."/>
            <person name="Miller A.N."/>
            <person name="O'Donnell K."/>
            <person name="Stajich J.E."/>
            <person name="Bonito G."/>
        </authorList>
    </citation>
    <scope>NUCLEOTIDE SEQUENCE</scope>
    <source>
        <strain evidence="10">NRRL 28262</strain>
    </source>
</reference>
<dbReference type="EMBL" id="JAAAIL010001369">
    <property type="protein sequence ID" value="KAG0270141.1"/>
    <property type="molecule type" value="Genomic_DNA"/>
</dbReference>
<evidence type="ECO:0000256" key="5">
    <source>
        <dbReference type="ARBA" id="ARBA00022856"/>
    </source>
</evidence>
<evidence type="ECO:0000256" key="7">
    <source>
        <dbReference type="ARBA" id="ARBA00022989"/>
    </source>
</evidence>
<evidence type="ECO:0000256" key="9">
    <source>
        <dbReference type="SAM" id="Phobius"/>
    </source>
</evidence>
<evidence type="ECO:0000256" key="4">
    <source>
        <dbReference type="ARBA" id="ARBA00022692"/>
    </source>
</evidence>
<keyword evidence="6" id="KW-0653">Protein transport</keyword>
<evidence type="ECO:0000313" key="11">
    <source>
        <dbReference type="Proteomes" id="UP001194580"/>
    </source>
</evidence>
<accession>A0AAD4D6F0</accession>
<evidence type="ECO:0000256" key="8">
    <source>
        <dbReference type="ARBA" id="ARBA00023136"/>
    </source>
</evidence>
<keyword evidence="7 9" id="KW-1133">Transmembrane helix</keyword>
<dbReference type="InterPro" id="IPR004648">
    <property type="entry name" value="Oligpept_transpt"/>
</dbReference>